<dbReference type="RefSeq" id="WP_110827409.1">
    <property type="nucleotide sequence ID" value="NZ_QKLU01000001.1"/>
</dbReference>
<dbReference type="Gene3D" id="3.40.710.10">
    <property type="entry name" value="DD-peptidase/beta-lactamase superfamily"/>
    <property type="match status" value="1"/>
</dbReference>
<reference evidence="3 4" key="1">
    <citation type="submission" date="2018-06" db="EMBL/GenBank/DDBJ databases">
        <title>Genomic Encyclopedia of Archaeal and Bacterial Type Strains, Phase II (KMG-II): from individual species to whole genera.</title>
        <authorList>
            <person name="Goeker M."/>
        </authorList>
    </citation>
    <scope>NUCLEOTIDE SEQUENCE [LARGE SCALE GENOMIC DNA]</scope>
    <source>
        <strain evidence="3 4">DSM 27372</strain>
    </source>
</reference>
<dbReference type="Proteomes" id="UP000248198">
    <property type="component" value="Unassembled WGS sequence"/>
</dbReference>
<gene>
    <name evidence="3" type="ORF">B0O44_101842</name>
</gene>
<dbReference type="InterPro" id="IPR050491">
    <property type="entry name" value="AmpC-like"/>
</dbReference>
<dbReference type="Pfam" id="PF00144">
    <property type="entry name" value="Beta-lactamase"/>
    <property type="match status" value="1"/>
</dbReference>
<dbReference type="InterPro" id="IPR012338">
    <property type="entry name" value="Beta-lactam/transpept-like"/>
</dbReference>
<keyword evidence="4" id="KW-1185">Reference proteome</keyword>
<evidence type="ECO:0000313" key="3">
    <source>
        <dbReference type="EMBL" id="PYF77360.1"/>
    </source>
</evidence>
<dbReference type="EMBL" id="QKLU01000001">
    <property type="protein sequence ID" value="PYF77360.1"/>
    <property type="molecule type" value="Genomic_DNA"/>
</dbReference>
<comment type="caution">
    <text evidence="3">The sequence shown here is derived from an EMBL/GenBank/DDBJ whole genome shotgun (WGS) entry which is preliminary data.</text>
</comment>
<organism evidence="3 4">
    <name type="scientific">Pedobacter nutrimenti</name>
    <dbReference type="NCBI Taxonomy" id="1241337"/>
    <lineage>
        <taxon>Bacteria</taxon>
        <taxon>Pseudomonadati</taxon>
        <taxon>Bacteroidota</taxon>
        <taxon>Sphingobacteriia</taxon>
        <taxon>Sphingobacteriales</taxon>
        <taxon>Sphingobacteriaceae</taxon>
        <taxon>Pedobacter</taxon>
    </lineage>
</organism>
<keyword evidence="1" id="KW-0732">Signal</keyword>
<dbReference type="SUPFAM" id="SSF56601">
    <property type="entry name" value="beta-lactamase/transpeptidase-like"/>
    <property type="match status" value="1"/>
</dbReference>
<evidence type="ECO:0000259" key="2">
    <source>
        <dbReference type="Pfam" id="PF00144"/>
    </source>
</evidence>
<dbReference type="InterPro" id="IPR001466">
    <property type="entry name" value="Beta-lactam-related"/>
</dbReference>
<name>A0A318UP96_9SPHI</name>
<feature type="signal peptide" evidence="1">
    <location>
        <begin position="1"/>
        <end position="21"/>
    </location>
</feature>
<sequence>MYKHFLLSLFFLSGFLFSGMAQSPAEQRIQKVENGLSGTIVSSADGNQNTFSIQQRMQKWKVNGLSVAVIDKGNIAWAKAYGLRDSAQPNAPVDTTTLFQCASIGKVITAVLAMHLIEEQKIGLDEDVNTKLLHWKIPENDLTDKKKVTLRMLLSHSAGLSDDYGFEGYQPGKVLPNLKEILEATAPANNRKKIKVTQVPGTTERYSGAGYMIIQQLIEDLTGFPYATYAEQILFKPLGMKHTTYSFYPDTEKGLTIARGHHDNGQADPKRKYNVYPESAAAGPWTTPSDLARLIMAIQQSKEGKPGAILKQTLIKQMLQPQINSMGLGLPLKGSKTVAGFWHAGNNAGYTGMLFAMTESGQGAVVLTNSNSGEWMALEVIRSIANAYHWPLTMTIYAQPIPQPERYCGTYELPDKSGLLLSSSGQELYFKKTGSNKNFRLYRISDGTFHIQEKPDNLSFEFQQSSDGRITGLTMYENGGSTVPLQKSNN</sequence>
<evidence type="ECO:0000256" key="1">
    <source>
        <dbReference type="SAM" id="SignalP"/>
    </source>
</evidence>
<feature type="chain" id="PRO_5016335048" evidence="1">
    <location>
        <begin position="22"/>
        <end position="490"/>
    </location>
</feature>
<dbReference type="OrthoDB" id="9797709at2"/>
<feature type="domain" description="Beta-lactamase-related" evidence="2">
    <location>
        <begin position="53"/>
        <end position="386"/>
    </location>
</feature>
<accession>A0A318UP96</accession>
<dbReference type="PANTHER" id="PTHR46825">
    <property type="entry name" value="D-ALANYL-D-ALANINE-CARBOXYPEPTIDASE/ENDOPEPTIDASE AMPH"/>
    <property type="match status" value="1"/>
</dbReference>
<evidence type="ECO:0000313" key="4">
    <source>
        <dbReference type="Proteomes" id="UP000248198"/>
    </source>
</evidence>
<dbReference type="AlphaFoldDB" id="A0A318UP96"/>
<dbReference type="PANTHER" id="PTHR46825:SF12">
    <property type="entry name" value="PENICILLIN-BINDING PROTEIN 4"/>
    <property type="match status" value="1"/>
</dbReference>
<protein>
    <submittedName>
        <fullName evidence="3">CubicO group peptidase (Beta-lactamase class C family)</fullName>
    </submittedName>
</protein>
<proteinExistence type="predicted"/>